<sequence>MKSIVLASGNTGKLREFSQLFGTWEIEVLPQSAFGVPAVQETGLSFIENALIKARHASRISGLPALADDSGLAVDALGGAPGIYSARYSGEGATDARNNCKLLEALRGVEEHLRGASFHCALAFVRRFDDPVPLVCCAQWRGRILDAPAGKHGFGYDPLFYVAAEGLTSAQLPQEVKNRLSHRAQALAKFEVIWRQAMLGANFAG</sequence>
<feature type="binding site" evidence="7">
    <location>
        <begin position="182"/>
        <end position="183"/>
    </location>
    <ligand>
        <name>substrate</name>
    </ligand>
</feature>
<gene>
    <name evidence="9" type="primary">rdgB</name>
    <name evidence="9" type="ORF">M8T91_17710</name>
</gene>
<evidence type="ECO:0000256" key="2">
    <source>
        <dbReference type="ARBA" id="ARBA00022723"/>
    </source>
</evidence>
<dbReference type="PANTHER" id="PTHR11067">
    <property type="entry name" value="INOSINE TRIPHOSPHATE PYROPHOSPHATASE/HAM1 PROTEIN"/>
    <property type="match status" value="1"/>
</dbReference>
<feature type="binding site" evidence="7">
    <location>
        <position position="70"/>
    </location>
    <ligand>
        <name>substrate</name>
    </ligand>
</feature>
<feature type="binding site" evidence="7">
    <location>
        <begin position="154"/>
        <end position="157"/>
    </location>
    <ligand>
        <name>substrate</name>
    </ligand>
</feature>
<dbReference type="Pfam" id="PF01725">
    <property type="entry name" value="Ham1p_like"/>
    <property type="match status" value="1"/>
</dbReference>
<evidence type="ECO:0000313" key="10">
    <source>
        <dbReference type="Proteomes" id="UP001321520"/>
    </source>
</evidence>
<evidence type="ECO:0000256" key="6">
    <source>
        <dbReference type="ARBA" id="ARBA00023080"/>
    </source>
</evidence>
<dbReference type="SUPFAM" id="SSF52972">
    <property type="entry name" value="ITPase-like"/>
    <property type="match status" value="1"/>
</dbReference>
<evidence type="ECO:0000256" key="7">
    <source>
        <dbReference type="HAMAP-Rule" id="MF_01405"/>
    </source>
</evidence>
<comment type="catalytic activity">
    <reaction evidence="7">
        <text>dITP + H2O = dIMP + diphosphate + H(+)</text>
        <dbReference type="Rhea" id="RHEA:28342"/>
        <dbReference type="ChEBI" id="CHEBI:15377"/>
        <dbReference type="ChEBI" id="CHEBI:15378"/>
        <dbReference type="ChEBI" id="CHEBI:33019"/>
        <dbReference type="ChEBI" id="CHEBI:61194"/>
        <dbReference type="ChEBI" id="CHEBI:61382"/>
        <dbReference type="EC" id="3.6.1.66"/>
    </reaction>
</comment>
<dbReference type="RefSeq" id="WP_301415554.1">
    <property type="nucleotide sequence ID" value="NZ_CP098023.1"/>
</dbReference>
<evidence type="ECO:0000256" key="4">
    <source>
        <dbReference type="ARBA" id="ARBA00022801"/>
    </source>
</evidence>
<keyword evidence="10" id="KW-1185">Reference proteome</keyword>
<comment type="cofactor">
    <cofactor evidence="7">
        <name>Mg(2+)</name>
        <dbReference type="ChEBI" id="CHEBI:18420"/>
    </cofactor>
    <text evidence="7">Binds 1 Mg(2+) ion per subunit.</text>
</comment>
<keyword evidence="4 7" id="KW-0378">Hydrolase</keyword>
<dbReference type="Proteomes" id="UP001321520">
    <property type="component" value="Chromosome"/>
</dbReference>
<dbReference type="InterPro" id="IPR002637">
    <property type="entry name" value="RdgB/HAM1"/>
</dbReference>
<dbReference type="CDD" id="cd00515">
    <property type="entry name" value="HAM1"/>
    <property type="match status" value="1"/>
</dbReference>
<name>A0ABY9E9M3_9GAMM</name>
<accession>A0ABY9E9M3</accession>
<dbReference type="PANTHER" id="PTHR11067:SF9">
    <property type="entry name" value="INOSINE TRIPHOSPHATE PYROPHOSPHATASE"/>
    <property type="match status" value="1"/>
</dbReference>
<dbReference type="EMBL" id="CP098023">
    <property type="protein sequence ID" value="WKD49703.1"/>
    <property type="molecule type" value="Genomic_DNA"/>
</dbReference>
<evidence type="ECO:0000256" key="1">
    <source>
        <dbReference type="ARBA" id="ARBA00008023"/>
    </source>
</evidence>
<reference evidence="9 10" key="1">
    <citation type="submission" date="2022-05" db="EMBL/GenBank/DDBJ databases">
        <title>Microbulbifer sp. nov., isolated from sponge.</title>
        <authorList>
            <person name="Gao L."/>
        </authorList>
    </citation>
    <scope>NUCLEOTIDE SEQUENCE [LARGE SCALE GENOMIC DNA]</scope>
    <source>
        <strain evidence="9 10">MI-G</strain>
    </source>
</reference>
<proteinExistence type="inferred from homology"/>
<feature type="binding site" evidence="7">
    <location>
        <begin position="8"/>
        <end position="13"/>
    </location>
    <ligand>
        <name>substrate</name>
    </ligand>
</feature>
<dbReference type="InterPro" id="IPR020922">
    <property type="entry name" value="dITP/XTP_pyrophosphatase"/>
</dbReference>
<keyword evidence="2 7" id="KW-0479">Metal-binding</keyword>
<evidence type="ECO:0000313" key="9">
    <source>
        <dbReference type="EMBL" id="WKD49703.1"/>
    </source>
</evidence>
<evidence type="ECO:0000256" key="8">
    <source>
        <dbReference type="RuleBase" id="RU003781"/>
    </source>
</evidence>
<keyword evidence="6 7" id="KW-0546">Nucleotide metabolism</keyword>
<dbReference type="Gene3D" id="3.90.950.10">
    <property type="match status" value="1"/>
</dbReference>
<evidence type="ECO:0000256" key="3">
    <source>
        <dbReference type="ARBA" id="ARBA00022741"/>
    </source>
</evidence>
<comment type="subunit">
    <text evidence="7">Homodimer.</text>
</comment>
<comment type="function">
    <text evidence="7">Pyrophosphatase that catalyzes the hydrolysis of nucleoside triphosphates to their monophosphate derivatives, with a high preference for the non-canonical purine nucleotides XTP (xanthosine triphosphate), dITP (deoxyinosine triphosphate) and ITP. Seems to function as a house-cleaning enzyme that removes non-canonical purine nucleotides from the nucleotide pool, thus preventing their incorporation into DNA/RNA and avoiding chromosomal lesions.</text>
</comment>
<evidence type="ECO:0000256" key="5">
    <source>
        <dbReference type="ARBA" id="ARBA00022842"/>
    </source>
</evidence>
<comment type="caution">
    <text evidence="7">Lacks conserved residue(s) required for the propagation of feature annotation.</text>
</comment>
<keyword evidence="3 7" id="KW-0547">Nucleotide-binding</keyword>
<feature type="binding site" evidence="7">
    <location>
        <position position="177"/>
    </location>
    <ligand>
        <name>substrate</name>
    </ligand>
</feature>
<comment type="catalytic activity">
    <reaction evidence="7">
        <text>XTP + H2O = XMP + diphosphate + H(+)</text>
        <dbReference type="Rhea" id="RHEA:28610"/>
        <dbReference type="ChEBI" id="CHEBI:15377"/>
        <dbReference type="ChEBI" id="CHEBI:15378"/>
        <dbReference type="ChEBI" id="CHEBI:33019"/>
        <dbReference type="ChEBI" id="CHEBI:57464"/>
        <dbReference type="ChEBI" id="CHEBI:61314"/>
        <dbReference type="EC" id="3.6.1.66"/>
    </reaction>
</comment>
<dbReference type="InterPro" id="IPR029001">
    <property type="entry name" value="ITPase-like_fam"/>
</dbReference>
<dbReference type="EC" id="3.6.1.66" evidence="7"/>
<dbReference type="HAMAP" id="MF_01405">
    <property type="entry name" value="Non_canon_purine_NTPase"/>
    <property type="match status" value="1"/>
</dbReference>
<comment type="catalytic activity">
    <reaction evidence="7">
        <text>ITP + H2O = IMP + diphosphate + H(+)</text>
        <dbReference type="Rhea" id="RHEA:29399"/>
        <dbReference type="ChEBI" id="CHEBI:15377"/>
        <dbReference type="ChEBI" id="CHEBI:15378"/>
        <dbReference type="ChEBI" id="CHEBI:33019"/>
        <dbReference type="ChEBI" id="CHEBI:58053"/>
        <dbReference type="ChEBI" id="CHEBI:61402"/>
        <dbReference type="EC" id="3.6.1.66"/>
    </reaction>
</comment>
<feature type="active site" description="Proton acceptor" evidence="7">
    <location>
        <position position="69"/>
    </location>
</feature>
<protein>
    <recommendedName>
        <fullName evidence="7">dITP/XTP pyrophosphatase</fullName>
        <ecNumber evidence="7">3.6.1.66</ecNumber>
    </recommendedName>
    <alternativeName>
        <fullName evidence="7">Non-canonical purine NTP pyrophosphatase</fullName>
    </alternativeName>
    <alternativeName>
        <fullName evidence="7">Non-standard purine NTP pyrophosphatase</fullName>
    </alternativeName>
    <alternativeName>
        <fullName evidence="7">Nucleoside-triphosphate diphosphatase</fullName>
    </alternativeName>
    <alternativeName>
        <fullName evidence="7">Nucleoside-triphosphate pyrophosphatase</fullName>
        <shortName evidence="7">NTPase</shortName>
    </alternativeName>
</protein>
<organism evidence="9 10">
    <name type="scientific">Microbulbifer spongiae</name>
    <dbReference type="NCBI Taxonomy" id="2944933"/>
    <lineage>
        <taxon>Bacteria</taxon>
        <taxon>Pseudomonadati</taxon>
        <taxon>Pseudomonadota</taxon>
        <taxon>Gammaproteobacteria</taxon>
        <taxon>Cellvibrionales</taxon>
        <taxon>Microbulbiferaceae</taxon>
        <taxon>Microbulbifer</taxon>
    </lineage>
</organism>
<feature type="binding site" evidence="7">
    <location>
        <position position="69"/>
    </location>
    <ligand>
        <name>Mg(2+)</name>
        <dbReference type="ChEBI" id="CHEBI:18420"/>
    </ligand>
</feature>
<comment type="similarity">
    <text evidence="1 7 8">Belongs to the HAM1 NTPase family.</text>
</comment>
<keyword evidence="5 7" id="KW-0460">Magnesium</keyword>
<dbReference type="NCBIfam" id="TIGR00042">
    <property type="entry name" value="RdgB/HAM1 family non-canonical purine NTP pyrophosphatase"/>
    <property type="match status" value="1"/>
</dbReference>